<evidence type="ECO:0000256" key="1">
    <source>
        <dbReference type="SAM" id="SignalP"/>
    </source>
</evidence>
<feature type="chain" id="PRO_5047115787" evidence="1">
    <location>
        <begin position="20"/>
        <end position="120"/>
    </location>
</feature>
<name>A0ABY6LGD7_9ARAC</name>
<sequence length="120" mass="13138">MLKLLAISLLFSFFVFVVSETTEPLCADPNEHYLTCGSACYQPNCTNYDTIGPCHGPCKSGCFCNKGYVRKTDDSSPCVKIEDSYRLGAHDTVLQGSPLLVLFLPPARPPRIGGFLGRMN</sequence>
<evidence type="ECO:0000313" key="4">
    <source>
        <dbReference type="Proteomes" id="UP001235939"/>
    </source>
</evidence>
<protein>
    <submittedName>
        <fullName evidence="3">ZAN</fullName>
    </submittedName>
</protein>
<accession>A0ABY6LGD7</accession>
<feature type="domain" description="TIL" evidence="2">
    <location>
        <begin position="28"/>
        <end position="82"/>
    </location>
</feature>
<evidence type="ECO:0000259" key="2">
    <source>
        <dbReference type="Pfam" id="PF01826"/>
    </source>
</evidence>
<feature type="signal peptide" evidence="1">
    <location>
        <begin position="1"/>
        <end position="19"/>
    </location>
</feature>
<dbReference type="InterPro" id="IPR036084">
    <property type="entry name" value="Ser_inhib-like_sf"/>
</dbReference>
<dbReference type="Proteomes" id="UP001235939">
    <property type="component" value="Chromosome 16"/>
</dbReference>
<gene>
    <name evidence="3" type="ORF">LAZ67_16002693</name>
</gene>
<organism evidence="3 4">
    <name type="scientific">Cordylochernes scorpioides</name>
    <dbReference type="NCBI Taxonomy" id="51811"/>
    <lineage>
        <taxon>Eukaryota</taxon>
        <taxon>Metazoa</taxon>
        <taxon>Ecdysozoa</taxon>
        <taxon>Arthropoda</taxon>
        <taxon>Chelicerata</taxon>
        <taxon>Arachnida</taxon>
        <taxon>Pseudoscorpiones</taxon>
        <taxon>Cheliferoidea</taxon>
        <taxon>Chernetidae</taxon>
        <taxon>Cordylochernes</taxon>
    </lineage>
</organism>
<keyword evidence="1" id="KW-0732">Signal</keyword>
<evidence type="ECO:0000313" key="3">
    <source>
        <dbReference type="EMBL" id="UYV78770.1"/>
    </source>
</evidence>
<dbReference type="EMBL" id="CP092878">
    <property type="protein sequence ID" value="UYV78770.1"/>
    <property type="molecule type" value="Genomic_DNA"/>
</dbReference>
<dbReference type="Gene3D" id="2.10.25.10">
    <property type="entry name" value="Laminin"/>
    <property type="match status" value="1"/>
</dbReference>
<dbReference type="Pfam" id="PF01826">
    <property type="entry name" value="TIL"/>
    <property type="match status" value="1"/>
</dbReference>
<proteinExistence type="predicted"/>
<dbReference type="InterPro" id="IPR002919">
    <property type="entry name" value="TIL_dom"/>
</dbReference>
<reference evidence="3 4" key="1">
    <citation type="submission" date="2022-01" db="EMBL/GenBank/DDBJ databases">
        <title>A chromosomal length assembly of Cordylochernes scorpioides.</title>
        <authorList>
            <person name="Zeh D."/>
            <person name="Zeh J."/>
        </authorList>
    </citation>
    <scope>NUCLEOTIDE SEQUENCE [LARGE SCALE GENOMIC DNA]</scope>
    <source>
        <strain evidence="3">IN4F17</strain>
        <tissue evidence="3">Whole Body</tissue>
    </source>
</reference>
<keyword evidence="4" id="KW-1185">Reference proteome</keyword>
<dbReference type="SUPFAM" id="SSF57567">
    <property type="entry name" value="Serine protease inhibitors"/>
    <property type="match status" value="1"/>
</dbReference>
<dbReference type="CDD" id="cd19941">
    <property type="entry name" value="TIL"/>
    <property type="match status" value="1"/>
</dbReference>